<organism evidence="1 2">
    <name type="scientific">Pseudorhodoferax soli</name>
    <dbReference type="NCBI Taxonomy" id="545864"/>
    <lineage>
        <taxon>Bacteria</taxon>
        <taxon>Pseudomonadati</taxon>
        <taxon>Pseudomonadota</taxon>
        <taxon>Betaproteobacteria</taxon>
        <taxon>Burkholderiales</taxon>
        <taxon>Comamonadaceae</taxon>
    </lineage>
</organism>
<keyword evidence="2" id="KW-1185">Reference proteome</keyword>
<accession>A0A368XFB4</accession>
<dbReference type="SUPFAM" id="SSF88723">
    <property type="entry name" value="PIN domain-like"/>
    <property type="match status" value="1"/>
</dbReference>
<sequence length="129" mass="14651">MVAAFGRQQPHAERYHDLLQLAALERWVLSTTWPCVVEASYLVSPPQRYTLLQWLGQGAVAVFPFGQEALMDFVPLMQRYTTAPRSEMDLADASLVWLAAETGVTQIMTTDVRDFSRYRLPDGRAFDIL</sequence>
<comment type="caution">
    <text evidence="1">The sequence shown here is derived from an EMBL/GenBank/DDBJ whole genome shotgun (WGS) entry which is preliminary data.</text>
</comment>
<name>A0A368XFB4_9BURK</name>
<proteinExistence type="predicted"/>
<evidence type="ECO:0000313" key="1">
    <source>
        <dbReference type="EMBL" id="RCW64704.1"/>
    </source>
</evidence>
<dbReference type="Proteomes" id="UP000252884">
    <property type="component" value="Unassembled WGS sequence"/>
</dbReference>
<reference evidence="1 2" key="1">
    <citation type="submission" date="2018-07" db="EMBL/GenBank/DDBJ databases">
        <title>Genomic Encyclopedia of Type Strains, Phase IV (KMG-IV): sequencing the most valuable type-strain genomes for metagenomic binning, comparative biology and taxonomic classification.</title>
        <authorList>
            <person name="Goeker M."/>
        </authorList>
    </citation>
    <scope>NUCLEOTIDE SEQUENCE [LARGE SCALE GENOMIC DNA]</scope>
    <source>
        <strain evidence="1 2">DSM 21634</strain>
    </source>
</reference>
<evidence type="ECO:0008006" key="3">
    <source>
        <dbReference type="Google" id="ProtNLM"/>
    </source>
</evidence>
<evidence type="ECO:0000313" key="2">
    <source>
        <dbReference type="Proteomes" id="UP000252884"/>
    </source>
</evidence>
<dbReference type="AlphaFoldDB" id="A0A368XFB4"/>
<gene>
    <name evidence="1" type="ORF">DES41_11416</name>
</gene>
<dbReference type="InterPro" id="IPR029060">
    <property type="entry name" value="PIN-like_dom_sf"/>
</dbReference>
<dbReference type="EMBL" id="QPJK01000014">
    <property type="protein sequence ID" value="RCW64704.1"/>
    <property type="molecule type" value="Genomic_DNA"/>
</dbReference>
<protein>
    <recommendedName>
        <fullName evidence="3">PIN domain-containing protein</fullName>
    </recommendedName>
</protein>